<evidence type="ECO:0000313" key="1">
    <source>
        <dbReference type="EMBL" id="MDO7906291.1"/>
    </source>
</evidence>
<name>A0ABT9CAK4_9BACL</name>
<comment type="caution">
    <text evidence="1">The sequence shown here is derived from an EMBL/GenBank/DDBJ whole genome shotgun (WGS) entry which is preliminary data.</text>
</comment>
<protein>
    <submittedName>
        <fullName evidence="1">DUF1036 domain-containing protein</fullName>
    </submittedName>
</protein>
<dbReference type="Pfam" id="PF06282">
    <property type="entry name" value="DUF1036"/>
    <property type="match status" value="1"/>
</dbReference>
<proteinExistence type="predicted"/>
<gene>
    <name evidence="1" type="ORF">Q5741_07655</name>
</gene>
<evidence type="ECO:0000313" key="2">
    <source>
        <dbReference type="Proteomes" id="UP001240171"/>
    </source>
</evidence>
<reference evidence="1 2" key="1">
    <citation type="submission" date="2023-07" db="EMBL/GenBank/DDBJ databases">
        <title>Paenibacillus sp. JX-17 nov. isolated from soil.</title>
        <authorList>
            <person name="Wan Y."/>
            <person name="Liu B."/>
        </authorList>
    </citation>
    <scope>NUCLEOTIDE SEQUENCE [LARGE SCALE GENOMIC DNA]</scope>
    <source>
        <strain evidence="1 2">JX-17</strain>
    </source>
</reference>
<accession>A0ABT9CAK4</accession>
<organism evidence="1 2">
    <name type="scientific">Paenibacillus lacisoli</name>
    <dbReference type="NCBI Taxonomy" id="3064525"/>
    <lineage>
        <taxon>Bacteria</taxon>
        <taxon>Bacillati</taxon>
        <taxon>Bacillota</taxon>
        <taxon>Bacilli</taxon>
        <taxon>Bacillales</taxon>
        <taxon>Paenibacillaceae</taxon>
        <taxon>Paenibacillus</taxon>
    </lineage>
</organism>
<dbReference type="EMBL" id="JAUQTB010000003">
    <property type="protein sequence ID" value="MDO7906291.1"/>
    <property type="molecule type" value="Genomic_DNA"/>
</dbReference>
<sequence>MMSLYFRNSTRSTVYVAYAYPDFSCSPVNYAKIGWYRISPGQTREVWSGYAGGTTFFFYAENSSRSLVWEGSYFTQVPQQAFQWCWDTRCTNCRTVGFRRLYVPSQYGNYTVNLVTANSGVRSTKGSMKAVLPLKVKKSAVRRTPLKPKSKVIKGKPKMTGRIGLK</sequence>
<dbReference type="Proteomes" id="UP001240171">
    <property type="component" value="Unassembled WGS sequence"/>
</dbReference>
<keyword evidence="2" id="KW-1185">Reference proteome</keyword>
<dbReference type="InterPro" id="IPR009380">
    <property type="entry name" value="DUF1036"/>
</dbReference>